<keyword evidence="1" id="KW-0472">Membrane</keyword>
<dbReference type="EMBL" id="KZ293672">
    <property type="protein sequence ID" value="PBK88652.1"/>
    <property type="molecule type" value="Genomic_DNA"/>
</dbReference>
<dbReference type="Proteomes" id="UP000217790">
    <property type="component" value="Unassembled WGS sequence"/>
</dbReference>
<dbReference type="InParanoid" id="A0A2H3DB64"/>
<accession>A0A2H3DB64</accession>
<keyword evidence="3" id="KW-1185">Reference proteome</keyword>
<dbReference type="AlphaFoldDB" id="A0A2H3DB64"/>
<protein>
    <submittedName>
        <fullName evidence="2">Uncharacterized protein</fullName>
    </submittedName>
</protein>
<reference evidence="3" key="1">
    <citation type="journal article" date="2017" name="Nat. Ecol. Evol.">
        <title>Genome expansion and lineage-specific genetic innovations in the forest pathogenic fungi Armillaria.</title>
        <authorList>
            <person name="Sipos G."/>
            <person name="Prasanna A.N."/>
            <person name="Walter M.C."/>
            <person name="O'Connor E."/>
            <person name="Balint B."/>
            <person name="Krizsan K."/>
            <person name="Kiss B."/>
            <person name="Hess J."/>
            <person name="Varga T."/>
            <person name="Slot J."/>
            <person name="Riley R."/>
            <person name="Boka B."/>
            <person name="Rigling D."/>
            <person name="Barry K."/>
            <person name="Lee J."/>
            <person name="Mihaltcheva S."/>
            <person name="LaButti K."/>
            <person name="Lipzen A."/>
            <person name="Waldron R."/>
            <person name="Moloney N.M."/>
            <person name="Sperisen C."/>
            <person name="Kredics L."/>
            <person name="Vagvoelgyi C."/>
            <person name="Patrignani A."/>
            <person name="Fitzpatrick D."/>
            <person name="Nagy I."/>
            <person name="Doyle S."/>
            <person name="Anderson J.B."/>
            <person name="Grigoriev I.V."/>
            <person name="Gueldener U."/>
            <person name="Muensterkoetter M."/>
            <person name="Nagy L.G."/>
        </authorList>
    </citation>
    <scope>NUCLEOTIDE SEQUENCE [LARGE SCALE GENOMIC DNA]</scope>
    <source>
        <strain evidence="3">Ar21-2</strain>
    </source>
</reference>
<evidence type="ECO:0000256" key="1">
    <source>
        <dbReference type="SAM" id="Phobius"/>
    </source>
</evidence>
<keyword evidence="1" id="KW-0812">Transmembrane</keyword>
<organism evidence="2 3">
    <name type="scientific">Armillaria gallica</name>
    <name type="common">Bulbous honey fungus</name>
    <name type="synonym">Armillaria bulbosa</name>
    <dbReference type="NCBI Taxonomy" id="47427"/>
    <lineage>
        <taxon>Eukaryota</taxon>
        <taxon>Fungi</taxon>
        <taxon>Dikarya</taxon>
        <taxon>Basidiomycota</taxon>
        <taxon>Agaricomycotina</taxon>
        <taxon>Agaricomycetes</taxon>
        <taxon>Agaricomycetidae</taxon>
        <taxon>Agaricales</taxon>
        <taxon>Marasmiineae</taxon>
        <taxon>Physalacriaceae</taxon>
        <taxon>Armillaria</taxon>
    </lineage>
</organism>
<dbReference type="OrthoDB" id="3219854at2759"/>
<proteinExistence type="predicted"/>
<evidence type="ECO:0000313" key="2">
    <source>
        <dbReference type="EMBL" id="PBK88652.1"/>
    </source>
</evidence>
<feature type="transmembrane region" description="Helical" evidence="1">
    <location>
        <begin position="33"/>
        <end position="56"/>
    </location>
</feature>
<feature type="transmembrane region" description="Helical" evidence="1">
    <location>
        <begin position="6"/>
        <end position="26"/>
    </location>
</feature>
<keyword evidence="1" id="KW-1133">Transmembrane helix</keyword>
<name>A0A2H3DB64_ARMGA</name>
<evidence type="ECO:0000313" key="3">
    <source>
        <dbReference type="Proteomes" id="UP000217790"/>
    </source>
</evidence>
<sequence>MLIGMLLVLLHVSLALFFAGLSVFLFSLGMKVAWLVSIIGAATYVAYTVALILPLVYPYCPFRLSLAFAGMSSATLKWLLDEYTSALMVSLEQQIQLIALLVPSPNVERELELYYRASADTPIVITLQQEGVSCFSQNPSRPTMLSSLTLHPMVWKELVDSAISVSAHSGDSASELELELMKIIVRPSSKGESREVTTIDKPTDEMREYILDCLPHYWPLPITMEFTTTSSFALELQIILALIFQMEQRLCLSAHVSNQKQLIETSLTIIECISLLLHSLDVSLDNEFVNIRSLLDKLYSLLSSEAFVVISPDLQPLAQKIFIILDKYHSCIKATLPDLWFYSVPYQCYLHSPMGGGE</sequence>
<gene>
    <name evidence="2" type="ORF">ARMGADRAFT_1033979</name>
</gene>